<dbReference type="AlphaFoldDB" id="A0A5B7F9G1"/>
<dbReference type="PANTHER" id="PTHR11267">
    <property type="entry name" value="T-BOX PROTEIN-RELATED"/>
    <property type="match status" value="1"/>
</dbReference>
<keyword evidence="1" id="KW-0805">Transcription regulation</keyword>
<dbReference type="GO" id="GO:0000981">
    <property type="term" value="F:DNA-binding transcription factor activity, RNA polymerase II-specific"/>
    <property type="evidence" value="ECO:0007669"/>
    <property type="project" value="TreeGrafter"/>
</dbReference>
<dbReference type="SUPFAM" id="SSF49417">
    <property type="entry name" value="p53-like transcription factors"/>
    <property type="match status" value="1"/>
</dbReference>
<dbReference type="Pfam" id="PF00907">
    <property type="entry name" value="T-box"/>
    <property type="match status" value="1"/>
</dbReference>
<proteinExistence type="predicted"/>
<sequence length="70" mass="7937">MFPQVKFRVSGLDPKAKYILLLDIVAADDCRYKFHNRCWLLWFSVCPFVSPSTTTTTTTASTSSTTTTLR</sequence>
<comment type="caution">
    <text evidence="5">Lacks conserved residue(s) required for the propagation of feature annotation.</text>
</comment>
<evidence type="ECO:0000313" key="8">
    <source>
        <dbReference type="Proteomes" id="UP000324222"/>
    </source>
</evidence>
<dbReference type="PANTHER" id="PTHR11267:SF181">
    <property type="entry name" value="OPTOMOTOR-BLIND PROTEIN"/>
    <property type="match status" value="1"/>
</dbReference>
<keyword evidence="8" id="KW-1185">Reference proteome</keyword>
<feature type="domain" description="T-box" evidence="6">
    <location>
        <begin position="1"/>
        <end position="40"/>
    </location>
</feature>
<dbReference type="GO" id="GO:0000785">
    <property type="term" value="C:chromatin"/>
    <property type="evidence" value="ECO:0007669"/>
    <property type="project" value="TreeGrafter"/>
</dbReference>
<gene>
    <name evidence="7" type="primary">bi_1</name>
    <name evidence="7" type="ORF">E2C01_037475</name>
</gene>
<name>A0A5B7F9G1_PORTR</name>
<evidence type="ECO:0000256" key="2">
    <source>
        <dbReference type="ARBA" id="ARBA00023125"/>
    </source>
</evidence>
<dbReference type="PROSITE" id="PS50252">
    <property type="entry name" value="TBOX_3"/>
    <property type="match status" value="1"/>
</dbReference>
<dbReference type="EMBL" id="VSRR010006007">
    <property type="protein sequence ID" value="MPC43821.1"/>
    <property type="molecule type" value="Genomic_DNA"/>
</dbReference>
<evidence type="ECO:0000256" key="3">
    <source>
        <dbReference type="ARBA" id="ARBA00023163"/>
    </source>
</evidence>
<evidence type="ECO:0000313" key="7">
    <source>
        <dbReference type="EMBL" id="MPC43821.1"/>
    </source>
</evidence>
<dbReference type="InterPro" id="IPR036960">
    <property type="entry name" value="T-box_sf"/>
</dbReference>
<comment type="subcellular location">
    <subcellularLocation>
        <location evidence="5">Nucleus</location>
    </subcellularLocation>
</comment>
<keyword evidence="3" id="KW-0804">Transcription</keyword>
<keyword evidence="2 5" id="KW-0238">DNA-binding</keyword>
<accession>A0A5B7F9G1</accession>
<dbReference type="Proteomes" id="UP000324222">
    <property type="component" value="Unassembled WGS sequence"/>
</dbReference>
<reference evidence="7 8" key="1">
    <citation type="submission" date="2019-05" db="EMBL/GenBank/DDBJ databases">
        <title>Another draft genome of Portunus trituberculatus and its Hox gene families provides insights of decapod evolution.</title>
        <authorList>
            <person name="Jeong J.-H."/>
            <person name="Song I."/>
            <person name="Kim S."/>
            <person name="Choi T."/>
            <person name="Kim D."/>
            <person name="Ryu S."/>
            <person name="Kim W."/>
        </authorList>
    </citation>
    <scope>NUCLEOTIDE SEQUENCE [LARGE SCALE GENOMIC DNA]</scope>
    <source>
        <tissue evidence="7">Muscle</tissue>
    </source>
</reference>
<dbReference type="GO" id="GO:0045893">
    <property type="term" value="P:positive regulation of DNA-templated transcription"/>
    <property type="evidence" value="ECO:0007669"/>
    <property type="project" value="InterPro"/>
</dbReference>
<dbReference type="Gene3D" id="2.60.40.820">
    <property type="entry name" value="Transcription factor, T-box"/>
    <property type="match status" value="1"/>
</dbReference>
<evidence type="ECO:0000256" key="5">
    <source>
        <dbReference type="PROSITE-ProRule" id="PRU00201"/>
    </source>
</evidence>
<dbReference type="InterPro" id="IPR046360">
    <property type="entry name" value="T-box_DNA-bd"/>
</dbReference>
<protein>
    <submittedName>
        <fullName evidence="7">Optomotor-blind protein</fullName>
    </submittedName>
</protein>
<dbReference type="GO" id="GO:0000978">
    <property type="term" value="F:RNA polymerase II cis-regulatory region sequence-specific DNA binding"/>
    <property type="evidence" value="ECO:0007669"/>
    <property type="project" value="InterPro"/>
</dbReference>
<evidence type="ECO:0000256" key="4">
    <source>
        <dbReference type="ARBA" id="ARBA00023242"/>
    </source>
</evidence>
<dbReference type="InterPro" id="IPR008967">
    <property type="entry name" value="p53-like_TF_DNA-bd_sf"/>
</dbReference>
<dbReference type="GO" id="GO:0001708">
    <property type="term" value="P:cell fate specification"/>
    <property type="evidence" value="ECO:0007669"/>
    <property type="project" value="TreeGrafter"/>
</dbReference>
<organism evidence="7 8">
    <name type="scientific">Portunus trituberculatus</name>
    <name type="common">Swimming crab</name>
    <name type="synonym">Neptunus trituberculatus</name>
    <dbReference type="NCBI Taxonomy" id="210409"/>
    <lineage>
        <taxon>Eukaryota</taxon>
        <taxon>Metazoa</taxon>
        <taxon>Ecdysozoa</taxon>
        <taxon>Arthropoda</taxon>
        <taxon>Crustacea</taxon>
        <taxon>Multicrustacea</taxon>
        <taxon>Malacostraca</taxon>
        <taxon>Eumalacostraca</taxon>
        <taxon>Eucarida</taxon>
        <taxon>Decapoda</taxon>
        <taxon>Pleocyemata</taxon>
        <taxon>Brachyura</taxon>
        <taxon>Eubrachyura</taxon>
        <taxon>Portunoidea</taxon>
        <taxon>Portunidae</taxon>
        <taxon>Portuninae</taxon>
        <taxon>Portunus</taxon>
    </lineage>
</organism>
<dbReference type="InterPro" id="IPR001699">
    <property type="entry name" value="TF_T-box"/>
</dbReference>
<comment type="caution">
    <text evidence="7">The sequence shown here is derived from an EMBL/GenBank/DDBJ whole genome shotgun (WGS) entry which is preliminary data.</text>
</comment>
<evidence type="ECO:0000259" key="6">
    <source>
        <dbReference type="PROSITE" id="PS50252"/>
    </source>
</evidence>
<keyword evidence="4 5" id="KW-0539">Nucleus</keyword>
<evidence type="ECO:0000256" key="1">
    <source>
        <dbReference type="ARBA" id="ARBA00023015"/>
    </source>
</evidence>
<dbReference type="GO" id="GO:0005634">
    <property type="term" value="C:nucleus"/>
    <property type="evidence" value="ECO:0007669"/>
    <property type="project" value="UniProtKB-SubCell"/>
</dbReference>
<dbReference type="OrthoDB" id="7442607at2759"/>